<evidence type="ECO:0000256" key="9">
    <source>
        <dbReference type="HAMAP-Rule" id="MF_03189"/>
    </source>
</evidence>
<feature type="transmembrane region" description="Helical" evidence="9">
    <location>
        <begin position="120"/>
        <end position="141"/>
    </location>
</feature>
<dbReference type="EMBL" id="RRYP01011951">
    <property type="protein sequence ID" value="TNV77413.1"/>
    <property type="molecule type" value="Genomic_DNA"/>
</dbReference>
<evidence type="ECO:0000256" key="6">
    <source>
        <dbReference type="ARBA" id="ARBA00022692"/>
    </source>
</evidence>
<proteinExistence type="inferred from homology"/>
<feature type="transmembrane region" description="Helical" evidence="9">
    <location>
        <begin position="201"/>
        <end position="221"/>
    </location>
</feature>
<dbReference type="Gene3D" id="1.20.120.1780">
    <property type="entry name" value="UbiA prenyltransferase"/>
    <property type="match status" value="1"/>
</dbReference>
<dbReference type="PANTHER" id="PTHR11048">
    <property type="entry name" value="PRENYLTRANSFERASES"/>
    <property type="match status" value="1"/>
</dbReference>
<gene>
    <name evidence="10" type="ORF">FGO68_gene5471</name>
</gene>
<dbReference type="GO" id="GO:0008299">
    <property type="term" value="P:isoprenoid biosynthetic process"/>
    <property type="evidence" value="ECO:0007669"/>
    <property type="project" value="UniProtKB-UniRule"/>
</dbReference>
<protein>
    <recommendedName>
        <fullName evidence="9">4-hydroxybenzoate polyprenyltransferase, mitochondrial</fullName>
        <shortName evidence="9">4-HB polyprenyltransferase</shortName>
        <ecNumber evidence="9">2.5.1.39</ecNumber>
    </recommendedName>
    <alternativeName>
        <fullName evidence="9">Para-hydroxybenzoate--polyprenyltransferase</fullName>
        <shortName evidence="9">PHB:PPT</shortName>
        <shortName evidence="9">PHB:polyprenyltransferase</shortName>
    </alternativeName>
</protein>
<dbReference type="PANTHER" id="PTHR11048:SF28">
    <property type="entry name" value="4-HYDROXYBENZOATE POLYPRENYLTRANSFERASE, MITOCHONDRIAL"/>
    <property type="match status" value="1"/>
</dbReference>
<comment type="caution">
    <text evidence="10">The sequence shown here is derived from an EMBL/GenBank/DDBJ whole genome shotgun (WGS) entry which is preliminary data.</text>
</comment>
<dbReference type="InterPro" id="IPR044878">
    <property type="entry name" value="UbiA_sf"/>
</dbReference>
<dbReference type="InterPro" id="IPR000537">
    <property type="entry name" value="UbiA_prenyltransferase"/>
</dbReference>
<keyword evidence="5 9" id="KW-0808">Transferase</keyword>
<accession>A0A8J8NM90</accession>
<comment type="cofactor">
    <cofactor evidence="1 9">
        <name>Mg(2+)</name>
        <dbReference type="ChEBI" id="CHEBI:18420"/>
    </cofactor>
</comment>
<dbReference type="Pfam" id="PF01040">
    <property type="entry name" value="UbiA"/>
    <property type="match status" value="1"/>
</dbReference>
<keyword evidence="11" id="KW-1185">Reference proteome</keyword>
<name>A0A8J8NM90_HALGN</name>
<keyword evidence="9" id="KW-0999">Mitochondrion inner membrane</keyword>
<dbReference type="EC" id="2.5.1.39" evidence="9"/>
<evidence type="ECO:0000313" key="10">
    <source>
        <dbReference type="EMBL" id="TNV77413.1"/>
    </source>
</evidence>
<feature type="transmembrane region" description="Helical" evidence="9">
    <location>
        <begin position="173"/>
        <end position="195"/>
    </location>
</feature>
<organism evidence="10 11">
    <name type="scientific">Halteria grandinella</name>
    <dbReference type="NCBI Taxonomy" id="5974"/>
    <lineage>
        <taxon>Eukaryota</taxon>
        <taxon>Sar</taxon>
        <taxon>Alveolata</taxon>
        <taxon>Ciliophora</taxon>
        <taxon>Intramacronucleata</taxon>
        <taxon>Spirotrichea</taxon>
        <taxon>Stichotrichia</taxon>
        <taxon>Sporadotrichida</taxon>
        <taxon>Halteriidae</taxon>
        <taxon>Halteria</taxon>
    </lineage>
</organism>
<dbReference type="UniPathway" id="UPA00232"/>
<comment type="pathway">
    <text evidence="3">Secondary metabolite biosynthesis.</text>
</comment>
<comment type="similarity">
    <text evidence="4 9">Belongs to the UbiA prenyltransferase family.</text>
</comment>
<keyword evidence="9" id="KW-0831">Ubiquinone biosynthesis</keyword>
<evidence type="ECO:0000256" key="4">
    <source>
        <dbReference type="ARBA" id="ARBA00005985"/>
    </source>
</evidence>
<comment type="pathway">
    <text evidence="9">Cofactor biosynthesis; ubiquinone biosynthesis.</text>
</comment>
<keyword evidence="7 9" id="KW-1133">Transmembrane helix</keyword>
<dbReference type="CDD" id="cd13959">
    <property type="entry name" value="PT_UbiA_COQ2"/>
    <property type="match status" value="1"/>
</dbReference>
<dbReference type="GO" id="GO:0008412">
    <property type="term" value="F:4-hydroxybenzoate polyprenyltransferase activity"/>
    <property type="evidence" value="ECO:0007669"/>
    <property type="project" value="UniProtKB-EC"/>
</dbReference>
<dbReference type="InterPro" id="IPR006370">
    <property type="entry name" value="HB_polyprenyltransferase-like"/>
</dbReference>
<evidence type="ECO:0000256" key="3">
    <source>
        <dbReference type="ARBA" id="ARBA00005179"/>
    </source>
</evidence>
<evidence type="ECO:0000256" key="2">
    <source>
        <dbReference type="ARBA" id="ARBA00004141"/>
    </source>
</evidence>
<evidence type="ECO:0000256" key="7">
    <source>
        <dbReference type="ARBA" id="ARBA00022989"/>
    </source>
</evidence>
<dbReference type="GO" id="GO:0005743">
    <property type="term" value="C:mitochondrial inner membrane"/>
    <property type="evidence" value="ECO:0007669"/>
    <property type="project" value="UniProtKB-SubCell"/>
</dbReference>
<feature type="transmembrane region" description="Helical" evidence="9">
    <location>
        <begin position="305"/>
        <end position="322"/>
    </location>
</feature>
<evidence type="ECO:0000256" key="1">
    <source>
        <dbReference type="ARBA" id="ARBA00001946"/>
    </source>
</evidence>
<comment type="function">
    <text evidence="9">Catalyzes the prenylation of para-hydroxybenzoate (PHB) with an all-trans polyprenyl group. Mediates the second step in the final reaction sequence of coenzyme Q (CoQ) biosynthesis, which is the condensation of the polyisoprenoid side chain with PHB, generating the first membrane-bound Q intermediate.</text>
</comment>
<dbReference type="InterPro" id="IPR039653">
    <property type="entry name" value="Prenyltransferase"/>
</dbReference>
<dbReference type="OrthoDB" id="18170at2759"/>
<comment type="subcellular location">
    <subcellularLocation>
        <location evidence="2">Membrane</location>
        <topology evidence="2">Multi-pass membrane protein</topology>
    </subcellularLocation>
    <subcellularLocation>
        <location evidence="9">Mitochondrion inner membrane</location>
        <topology evidence="9">Multi-pass membrane protein</topology>
        <orientation evidence="9">Matrix side</orientation>
    </subcellularLocation>
</comment>
<dbReference type="Gene3D" id="1.10.357.140">
    <property type="entry name" value="UbiA prenyltransferase"/>
    <property type="match status" value="1"/>
</dbReference>
<dbReference type="FunFam" id="1.20.120.1780:FF:000001">
    <property type="entry name" value="4-hydroxybenzoate octaprenyltransferase"/>
    <property type="match status" value="1"/>
</dbReference>
<dbReference type="InterPro" id="IPR030470">
    <property type="entry name" value="UbiA_prenylTrfase_CS"/>
</dbReference>
<comment type="catalytic activity">
    <reaction evidence="9">
        <text>an all-trans-polyprenyl diphosphate + 4-hydroxybenzoate = a 4-hydroxy-3-(all-trans-polyprenyl)benzoate + diphosphate</text>
        <dbReference type="Rhea" id="RHEA:44504"/>
        <dbReference type="Rhea" id="RHEA-COMP:9514"/>
        <dbReference type="Rhea" id="RHEA-COMP:9564"/>
        <dbReference type="ChEBI" id="CHEBI:17879"/>
        <dbReference type="ChEBI" id="CHEBI:33019"/>
        <dbReference type="ChEBI" id="CHEBI:58914"/>
        <dbReference type="ChEBI" id="CHEBI:78396"/>
        <dbReference type="EC" id="2.5.1.39"/>
    </reaction>
</comment>
<sequence>MFKHGQKLSQLRTIQLLHTQSFSTQQPPQPPKSLYDKIDPYLRLARFQRQIGTQLLLLPCYWGLALGAPGVLPSLKLISLFTVGAVAARSAGCVINDFTDKDIDKHVQRTQARPLTTGELSNTQAGLFLTGLMGLSFSVLFQLPWESIKYGFMVTPVVFLYPTTKRFFPVPQAVLGTTFNSGVLIGYAAAASMGANMSVCLPFYFGGILWTIVYDTIYAFPDREFDKKLGLKSSTITFENNPRGILTMCSAASVALFALGGFNAGLGSLYFAGLGGVAAHFAWQMKTMDINDAQKCSDLFMANKWLGLMLFGAIIIGKWQVAKSVKEQN</sequence>
<keyword evidence="8 9" id="KW-0472">Membrane</keyword>
<dbReference type="PROSITE" id="PS00943">
    <property type="entry name" value="UBIA"/>
    <property type="match status" value="1"/>
</dbReference>
<dbReference type="Proteomes" id="UP000785679">
    <property type="component" value="Unassembled WGS sequence"/>
</dbReference>
<keyword evidence="9" id="KW-0414">Isoprene biosynthesis</keyword>
<dbReference type="NCBIfam" id="TIGR01474">
    <property type="entry name" value="ubiA_proteo"/>
    <property type="match status" value="1"/>
</dbReference>
<evidence type="ECO:0000256" key="8">
    <source>
        <dbReference type="ARBA" id="ARBA00023136"/>
    </source>
</evidence>
<keyword evidence="9" id="KW-0496">Mitochondrion</keyword>
<dbReference type="GO" id="GO:0006744">
    <property type="term" value="P:ubiquinone biosynthetic process"/>
    <property type="evidence" value="ECO:0007669"/>
    <property type="project" value="UniProtKB-UniRule"/>
</dbReference>
<keyword evidence="6 9" id="KW-0812">Transmembrane</keyword>
<reference evidence="10" key="1">
    <citation type="submission" date="2019-06" db="EMBL/GenBank/DDBJ databases">
        <authorList>
            <person name="Zheng W."/>
        </authorList>
    </citation>
    <scope>NUCLEOTIDE SEQUENCE</scope>
    <source>
        <strain evidence="10">QDHG01</strain>
    </source>
</reference>
<dbReference type="HAMAP" id="MF_01635">
    <property type="entry name" value="UbiA"/>
    <property type="match status" value="1"/>
</dbReference>
<evidence type="ECO:0000256" key="5">
    <source>
        <dbReference type="ARBA" id="ARBA00022679"/>
    </source>
</evidence>
<evidence type="ECO:0000313" key="11">
    <source>
        <dbReference type="Proteomes" id="UP000785679"/>
    </source>
</evidence>
<dbReference type="FunFam" id="1.10.357.140:FF:000008">
    <property type="entry name" value="4-hydroxybenzoate octaprenyltransferase"/>
    <property type="match status" value="1"/>
</dbReference>
<dbReference type="AlphaFoldDB" id="A0A8J8NM90"/>